<proteinExistence type="predicted"/>
<name>A0A2P2KTJ9_RHIMU</name>
<feature type="region of interest" description="Disordered" evidence="1">
    <location>
        <begin position="72"/>
        <end position="109"/>
    </location>
</feature>
<evidence type="ECO:0000313" key="2">
    <source>
        <dbReference type="EMBL" id="MBX09046.1"/>
    </source>
</evidence>
<reference evidence="2" key="1">
    <citation type="submission" date="2018-02" db="EMBL/GenBank/DDBJ databases">
        <title>Rhizophora mucronata_Transcriptome.</title>
        <authorList>
            <person name="Meera S.P."/>
            <person name="Sreeshan A."/>
            <person name="Augustine A."/>
        </authorList>
    </citation>
    <scope>NUCLEOTIDE SEQUENCE</scope>
    <source>
        <tissue evidence="2">Leaf</tissue>
    </source>
</reference>
<organism evidence="2">
    <name type="scientific">Rhizophora mucronata</name>
    <name type="common">Asiatic mangrove</name>
    <dbReference type="NCBI Taxonomy" id="61149"/>
    <lineage>
        <taxon>Eukaryota</taxon>
        <taxon>Viridiplantae</taxon>
        <taxon>Streptophyta</taxon>
        <taxon>Embryophyta</taxon>
        <taxon>Tracheophyta</taxon>
        <taxon>Spermatophyta</taxon>
        <taxon>Magnoliopsida</taxon>
        <taxon>eudicotyledons</taxon>
        <taxon>Gunneridae</taxon>
        <taxon>Pentapetalae</taxon>
        <taxon>rosids</taxon>
        <taxon>fabids</taxon>
        <taxon>Malpighiales</taxon>
        <taxon>Rhizophoraceae</taxon>
        <taxon>Rhizophora</taxon>
    </lineage>
</organism>
<sequence>MYININNNNSGVLLKNRFLIYEVTEATVLSTAKSTSQVRFLGFLFLSVRCLIGALSTKTPLLPSLEKASYFQTGPSSHETATPPSKPPKCPQLSMPWDSTPMTCVKEAH</sequence>
<feature type="compositionally biased region" description="Polar residues" evidence="1">
    <location>
        <begin position="72"/>
        <end position="83"/>
    </location>
</feature>
<accession>A0A2P2KTJ9</accession>
<dbReference type="EMBL" id="GGEC01028562">
    <property type="protein sequence ID" value="MBX09046.1"/>
    <property type="molecule type" value="Transcribed_RNA"/>
</dbReference>
<protein>
    <submittedName>
        <fullName evidence="2">Rhomboid-like protein</fullName>
    </submittedName>
</protein>
<dbReference type="AlphaFoldDB" id="A0A2P2KTJ9"/>
<evidence type="ECO:0000256" key="1">
    <source>
        <dbReference type="SAM" id="MobiDB-lite"/>
    </source>
</evidence>